<gene>
    <name evidence="9" type="ORF">AOC25_06250</name>
</gene>
<feature type="transmembrane region" description="Helical" evidence="6">
    <location>
        <begin position="423"/>
        <end position="449"/>
    </location>
</feature>
<evidence type="ECO:0000313" key="10">
    <source>
        <dbReference type="Proteomes" id="UP000182060"/>
    </source>
</evidence>
<dbReference type="GO" id="GO:0005886">
    <property type="term" value="C:plasma membrane"/>
    <property type="evidence" value="ECO:0007669"/>
    <property type="project" value="UniProtKB-SubCell"/>
</dbReference>
<feature type="transmembrane region" description="Helical" evidence="6">
    <location>
        <begin position="357"/>
        <end position="380"/>
    </location>
</feature>
<name>A0AAC9IR76_9BURK</name>
<keyword evidence="4 6" id="KW-1133">Transmembrane helix</keyword>
<dbReference type="InterPro" id="IPR003838">
    <property type="entry name" value="ABC3_permease_C"/>
</dbReference>
<keyword evidence="2" id="KW-1003">Cell membrane</keyword>
<feature type="transmembrane region" description="Helical" evidence="6">
    <location>
        <begin position="760"/>
        <end position="782"/>
    </location>
</feature>
<sequence>MISFLLDLFKGLRQDLRSKELLSLLLALVLSVSALSSVSYLADRMHRAFEFDARQLLAADLLIASDQPLPPEFLQEAIKSHLEVAQTVVFPSMASSGGVSKLASIKAVSPSYPLRGSLEVSTGQSALQNNSISNTGPACGTVLVDPALLSNLHSKIGDSIRLGGQQFVIAGILARELDRGAGFMNFAPRLMMCIDDLASTDLIGLGSRVTYRFLVAGPDSTMSTYQQWATRYIESQALRGLRVETIENAQPTMRKTLDRAEQFLSLVSILTAMVAAVAIALSARRYMHKQADTCAALKCFGATKVVILKRQAQTLLALGVVAAVIGSALGYLAQLFLTWLLGNLIPGNLPAISAWPFFWSILFTCFLLLAFAGPPILSLVNVSPIRLIRKDFNFNTLSTLWLVILGSSCCALLIWVAAQDLKLTLWVLGGFVGAILIFSASASFILWLLNRWQTQHFAVRFALTAMARRSGFAILQITALGIALMALLMILLLRQDLLSSWQSTIPPDAPNRFMINIQGDQKVGISEQLETSGVSKPNFYPMVRGRLIEINNRDISPSNYSDENAKRLIDREFNLSYTAQLPPGNRILSGDWIEGDKPQISMESGIAKTLKLKLGDQMTFEVAGEKVTAPITSLRKLDWGSMRVNFFVIMPPAQLSQLPQSWITSYYQSPNQESLDFELSQTYPNLTIVDVSASLQQIQEVINKLSAALGLLFAFTILAAILVMSSAIAATQDDRYKNAALLKALGASRKVLAQIARVELLLIGSLAGLLAGLASGVAVWALGRFVMEIEFHAFGEAILMGVCFGVTASLLAGYRFQGQIQKATAIECLRET</sequence>
<evidence type="ECO:0000259" key="8">
    <source>
        <dbReference type="Pfam" id="PF12704"/>
    </source>
</evidence>
<dbReference type="PANTHER" id="PTHR30287:SF1">
    <property type="entry name" value="INNER MEMBRANE PROTEIN"/>
    <property type="match status" value="1"/>
</dbReference>
<dbReference type="InterPro" id="IPR025857">
    <property type="entry name" value="MacB_PCD"/>
</dbReference>
<dbReference type="EMBL" id="CP015017">
    <property type="protein sequence ID" value="APC01239.1"/>
    <property type="molecule type" value="Genomic_DNA"/>
</dbReference>
<keyword evidence="3 6" id="KW-0812">Transmembrane</keyword>
<feature type="domain" description="MacB-like periplasmic core" evidence="8">
    <location>
        <begin position="25"/>
        <end position="197"/>
    </location>
</feature>
<organism evidence="9 10">
    <name type="scientific">Polynucleobacter asymbioticus</name>
    <dbReference type="NCBI Taxonomy" id="576611"/>
    <lineage>
        <taxon>Bacteria</taxon>
        <taxon>Pseudomonadati</taxon>
        <taxon>Pseudomonadota</taxon>
        <taxon>Betaproteobacteria</taxon>
        <taxon>Burkholderiales</taxon>
        <taxon>Burkholderiaceae</taxon>
        <taxon>Polynucleobacter</taxon>
    </lineage>
</organism>
<reference evidence="9" key="1">
    <citation type="journal article" date="2017" name="Appl. Environ. Microbiol.">
        <title>Microdiversification of a pelagic Polynucleobacter species is mainly driven by acquisition of genomic islands from a partially interspecific gene pool.</title>
        <authorList>
            <person name="Hoetzinger M."/>
            <person name="Hahn M.W."/>
            <person name="Jezberova J."/>
            <person name="Schmidt J."/>
            <person name="Koll U."/>
        </authorList>
    </citation>
    <scope>NUCLEOTIDE SEQUENCE</scope>
    <source>
        <strain evidence="9">MWH-RechtKol4</strain>
    </source>
</reference>
<evidence type="ECO:0000256" key="3">
    <source>
        <dbReference type="ARBA" id="ARBA00022692"/>
    </source>
</evidence>
<dbReference type="Proteomes" id="UP000182060">
    <property type="component" value="Chromosome"/>
</dbReference>
<dbReference type="Pfam" id="PF12704">
    <property type="entry name" value="MacB_PCD"/>
    <property type="match status" value="1"/>
</dbReference>
<evidence type="ECO:0000256" key="2">
    <source>
        <dbReference type="ARBA" id="ARBA00022475"/>
    </source>
</evidence>
<dbReference type="PANTHER" id="PTHR30287">
    <property type="entry name" value="MEMBRANE COMPONENT OF PREDICTED ABC SUPERFAMILY METABOLITE UPTAKE TRANSPORTER"/>
    <property type="match status" value="1"/>
</dbReference>
<feature type="domain" description="ABC3 transporter permease C-terminal" evidence="7">
    <location>
        <begin position="711"/>
        <end position="815"/>
    </location>
</feature>
<feature type="transmembrane region" description="Helical" evidence="6">
    <location>
        <begin position="794"/>
        <end position="814"/>
    </location>
</feature>
<evidence type="ECO:0000313" key="9">
    <source>
        <dbReference type="EMBL" id="APC01239.1"/>
    </source>
</evidence>
<feature type="transmembrane region" description="Helical" evidence="6">
    <location>
        <begin position="705"/>
        <end position="730"/>
    </location>
</feature>
<evidence type="ECO:0000259" key="7">
    <source>
        <dbReference type="Pfam" id="PF02687"/>
    </source>
</evidence>
<dbReference type="Pfam" id="PF02687">
    <property type="entry name" value="FtsX"/>
    <property type="match status" value="2"/>
</dbReference>
<accession>A0AAC9IR76</accession>
<feature type="transmembrane region" description="Helical" evidence="6">
    <location>
        <begin position="263"/>
        <end position="281"/>
    </location>
</feature>
<dbReference type="InterPro" id="IPR038766">
    <property type="entry name" value="Membrane_comp_ABC_pdt"/>
</dbReference>
<evidence type="ECO:0000256" key="6">
    <source>
        <dbReference type="SAM" id="Phobius"/>
    </source>
</evidence>
<proteinExistence type="predicted"/>
<feature type="domain" description="ABC3 transporter permease C-terminal" evidence="7">
    <location>
        <begin position="266"/>
        <end position="376"/>
    </location>
</feature>
<dbReference type="AlphaFoldDB" id="A0AAC9IR76"/>
<comment type="subcellular location">
    <subcellularLocation>
        <location evidence="1">Cell membrane</location>
        <topology evidence="1">Multi-pass membrane protein</topology>
    </subcellularLocation>
</comment>
<dbReference type="RefSeq" id="WP_071539252.1">
    <property type="nucleotide sequence ID" value="NZ_CP015016.1"/>
</dbReference>
<evidence type="ECO:0000256" key="1">
    <source>
        <dbReference type="ARBA" id="ARBA00004651"/>
    </source>
</evidence>
<feature type="transmembrane region" description="Helical" evidence="6">
    <location>
        <begin position="21"/>
        <end position="42"/>
    </location>
</feature>
<keyword evidence="5 6" id="KW-0472">Membrane</keyword>
<evidence type="ECO:0000256" key="4">
    <source>
        <dbReference type="ARBA" id="ARBA00022989"/>
    </source>
</evidence>
<feature type="transmembrane region" description="Helical" evidence="6">
    <location>
        <begin position="314"/>
        <end position="337"/>
    </location>
</feature>
<evidence type="ECO:0008006" key="11">
    <source>
        <dbReference type="Google" id="ProtNLM"/>
    </source>
</evidence>
<feature type="transmembrane region" description="Helical" evidence="6">
    <location>
        <begin position="470"/>
        <end position="493"/>
    </location>
</feature>
<evidence type="ECO:0000256" key="5">
    <source>
        <dbReference type="ARBA" id="ARBA00023136"/>
    </source>
</evidence>
<protein>
    <recommendedName>
        <fullName evidence="11">ABC3 transporter permease protein domain-containing protein</fullName>
    </recommendedName>
</protein>
<feature type="transmembrane region" description="Helical" evidence="6">
    <location>
        <begin position="392"/>
        <end position="417"/>
    </location>
</feature>